<protein>
    <submittedName>
        <fullName evidence="3">Uncharacterized protein</fullName>
    </submittedName>
</protein>
<keyword evidence="2" id="KW-0802">TPR repeat</keyword>
<dbReference type="EMBL" id="OU963868">
    <property type="protein sequence ID" value="CAH0392887.1"/>
    <property type="molecule type" value="Genomic_DNA"/>
</dbReference>
<name>A0A9P0AJ64_BEMTA</name>
<dbReference type="GO" id="GO:0005783">
    <property type="term" value="C:endoplasmic reticulum"/>
    <property type="evidence" value="ECO:0007669"/>
    <property type="project" value="TreeGrafter"/>
</dbReference>
<dbReference type="InterPro" id="IPR052346">
    <property type="entry name" value="O-mannosyl-transferase_TMTC"/>
</dbReference>
<dbReference type="Proteomes" id="UP001152759">
    <property type="component" value="Chromosome 7"/>
</dbReference>
<evidence type="ECO:0000256" key="1">
    <source>
        <dbReference type="ARBA" id="ARBA00022737"/>
    </source>
</evidence>
<reference evidence="3" key="1">
    <citation type="submission" date="2021-12" db="EMBL/GenBank/DDBJ databases">
        <authorList>
            <person name="King R."/>
        </authorList>
    </citation>
    <scope>NUCLEOTIDE SEQUENCE</scope>
</reference>
<gene>
    <name evidence="3" type="ORF">BEMITA_LOCUS11348</name>
</gene>
<dbReference type="GO" id="GO:0035269">
    <property type="term" value="P:protein O-linked glycosylation via mannose"/>
    <property type="evidence" value="ECO:0007669"/>
    <property type="project" value="TreeGrafter"/>
</dbReference>
<evidence type="ECO:0000313" key="4">
    <source>
        <dbReference type="Proteomes" id="UP001152759"/>
    </source>
</evidence>
<organism evidence="3 4">
    <name type="scientific">Bemisia tabaci</name>
    <name type="common">Sweetpotato whitefly</name>
    <name type="synonym">Aleurodes tabaci</name>
    <dbReference type="NCBI Taxonomy" id="7038"/>
    <lineage>
        <taxon>Eukaryota</taxon>
        <taxon>Metazoa</taxon>
        <taxon>Ecdysozoa</taxon>
        <taxon>Arthropoda</taxon>
        <taxon>Hexapoda</taxon>
        <taxon>Insecta</taxon>
        <taxon>Pterygota</taxon>
        <taxon>Neoptera</taxon>
        <taxon>Paraneoptera</taxon>
        <taxon>Hemiptera</taxon>
        <taxon>Sternorrhyncha</taxon>
        <taxon>Aleyrodoidea</taxon>
        <taxon>Aleyrodidae</taxon>
        <taxon>Aleyrodinae</taxon>
        <taxon>Bemisia</taxon>
    </lineage>
</organism>
<keyword evidence="1" id="KW-0677">Repeat</keyword>
<dbReference type="PANTHER" id="PTHR44227">
    <property type="match status" value="1"/>
</dbReference>
<evidence type="ECO:0000256" key="2">
    <source>
        <dbReference type="ARBA" id="ARBA00022803"/>
    </source>
</evidence>
<dbReference type="AlphaFoldDB" id="A0A9P0AJ64"/>
<sequence length="85" mass="9421">MVRAKDGARDLCALFGVVFLASLGCYSNSLRGEFVHDDYPAILRNQDVLGGTGLLELASNDFWGTPLRDVNSHKSYRPLTTLTFR</sequence>
<dbReference type="PANTHER" id="PTHR44227:SF3">
    <property type="entry name" value="PROTEIN O-MANNOSYL-TRANSFERASE TMTC4"/>
    <property type="match status" value="1"/>
</dbReference>
<evidence type="ECO:0000313" key="3">
    <source>
        <dbReference type="EMBL" id="CAH0392887.1"/>
    </source>
</evidence>
<proteinExistence type="predicted"/>
<keyword evidence="4" id="KW-1185">Reference proteome</keyword>
<dbReference type="GO" id="GO:0030968">
    <property type="term" value="P:endoplasmic reticulum unfolded protein response"/>
    <property type="evidence" value="ECO:0007669"/>
    <property type="project" value="TreeGrafter"/>
</dbReference>
<dbReference type="GO" id="GO:0000030">
    <property type="term" value="F:mannosyltransferase activity"/>
    <property type="evidence" value="ECO:0007669"/>
    <property type="project" value="TreeGrafter"/>
</dbReference>
<dbReference type="PROSITE" id="PS51257">
    <property type="entry name" value="PROKAR_LIPOPROTEIN"/>
    <property type="match status" value="1"/>
</dbReference>
<accession>A0A9P0AJ64</accession>